<keyword evidence="3" id="KW-1185">Reference proteome</keyword>
<keyword evidence="1" id="KW-0812">Transmembrane</keyword>
<dbReference type="Proteomes" id="UP000183974">
    <property type="component" value="Unassembled WGS sequence"/>
</dbReference>
<keyword evidence="1" id="KW-1133">Transmembrane helix</keyword>
<dbReference type="RefSeq" id="WP_188744971.1">
    <property type="nucleotide sequence ID" value="NZ_BMLR01000001.1"/>
</dbReference>
<dbReference type="STRING" id="337701.SAMN05444398_101218"/>
<name>A0A1M6WZX9_9RHOB</name>
<gene>
    <name evidence="2" type="ORF">SAMN05444398_101218</name>
</gene>
<evidence type="ECO:0000313" key="2">
    <source>
        <dbReference type="EMBL" id="SHK99135.1"/>
    </source>
</evidence>
<reference evidence="2 3" key="1">
    <citation type="submission" date="2016-11" db="EMBL/GenBank/DDBJ databases">
        <authorList>
            <person name="Jaros S."/>
            <person name="Januszkiewicz K."/>
            <person name="Wedrychowicz H."/>
        </authorList>
    </citation>
    <scope>NUCLEOTIDE SEQUENCE [LARGE SCALE GENOMIC DNA]</scope>
    <source>
        <strain evidence="2 3">DSM 29589</strain>
    </source>
</reference>
<evidence type="ECO:0000313" key="3">
    <source>
        <dbReference type="Proteomes" id="UP000183974"/>
    </source>
</evidence>
<keyword evidence="1" id="KW-0472">Membrane</keyword>
<proteinExistence type="predicted"/>
<feature type="transmembrane region" description="Helical" evidence="1">
    <location>
        <begin position="22"/>
        <end position="42"/>
    </location>
</feature>
<protein>
    <submittedName>
        <fullName evidence="2">Uncharacterized protein</fullName>
    </submittedName>
</protein>
<accession>A0A1M6WZX9</accession>
<organism evidence="2 3">
    <name type="scientific">Roseovarius pacificus</name>
    <dbReference type="NCBI Taxonomy" id="337701"/>
    <lineage>
        <taxon>Bacteria</taxon>
        <taxon>Pseudomonadati</taxon>
        <taxon>Pseudomonadota</taxon>
        <taxon>Alphaproteobacteria</taxon>
        <taxon>Rhodobacterales</taxon>
        <taxon>Roseobacteraceae</taxon>
        <taxon>Roseovarius</taxon>
    </lineage>
</organism>
<dbReference type="AlphaFoldDB" id="A0A1M6WZX9"/>
<sequence length="45" mass="4926">MQHIVSGYRGMSLLFDLNWDRIMYIGTIALGLLAGGFVGSFLGSF</sequence>
<evidence type="ECO:0000256" key="1">
    <source>
        <dbReference type="SAM" id="Phobius"/>
    </source>
</evidence>
<dbReference type="EMBL" id="FRBR01000001">
    <property type="protein sequence ID" value="SHK99135.1"/>
    <property type="molecule type" value="Genomic_DNA"/>
</dbReference>